<dbReference type="InterPro" id="IPR038475">
    <property type="entry name" value="RecG_C_sf"/>
</dbReference>
<proteinExistence type="predicted"/>
<dbReference type="Pfam" id="PF13749">
    <property type="entry name" value="HATPase_c_4"/>
    <property type="match status" value="1"/>
</dbReference>
<evidence type="ECO:0000313" key="4">
    <source>
        <dbReference type="Proteomes" id="UP001149140"/>
    </source>
</evidence>
<dbReference type="Gene3D" id="3.30.565.60">
    <property type="match status" value="1"/>
</dbReference>
<dbReference type="Gene3D" id="6.10.10.130">
    <property type="match status" value="1"/>
</dbReference>
<dbReference type="Gene3D" id="1.10.10.2340">
    <property type="match status" value="1"/>
</dbReference>
<dbReference type="Gene3D" id="3.30.950.30">
    <property type="entry name" value="Schlafen, AAA domain"/>
    <property type="match status" value="1"/>
</dbReference>
<dbReference type="PANTHER" id="PTHR30595:SF6">
    <property type="entry name" value="SCHLAFEN ALBA-2 DOMAIN-CONTAINING PROTEIN"/>
    <property type="match status" value="1"/>
</dbReference>
<feature type="region of interest" description="Disordered" evidence="1">
    <location>
        <begin position="549"/>
        <end position="591"/>
    </location>
</feature>
<dbReference type="EMBL" id="JAPDOD010000002">
    <property type="protein sequence ID" value="MDA0159273.1"/>
    <property type="molecule type" value="Genomic_DNA"/>
</dbReference>
<evidence type="ECO:0000313" key="3">
    <source>
        <dbReference type="EMBL" id="MDA0159273.1"/>
    </source>
</evidence>
<protein>
    <submittedName>
        <fullName evidence="3">DNA binding domain-containing protein</fullName>
    </submittedName>
</protein>
<dbReference type="InterPro" id="IPR038461">
    <property type="entry name" value="Schlafen_AlbA_2_dom_sf"/>
</dbReference>
<gene>
    <name evidence="3" type="ORF">OM076_03260</name>
</gene>
<dbReference type="Pfam" id="PF04326">
    <property type="entry name" value="SLFN_AlbA_2"/>
    <property type="match status" value="1"/>
</dbReference>
<reference evidence="3" key="1">
    <citation type="submission" date="2022-10" db="EMBL/GenBank/DDBJ databases">
        <title>The WGS of Solirubrobacter ginsenosidimutans DSM 21036.</title>
        <authorList>
            <person name="Jiang Z."/>
        </authorList>
    </citation>
    <scope>NUCLEOTIDE SEQUENCE</scope>
    <source>
        <strain evidence="3">DSM 21036</strain>
    </source>
</reference>
<dbReference type="Proteomes" id="UP001149140">
    <property type="component" value="Unassembled WGS sequence"/>
</dbReference>
<name>A0A9X3MQ97_9ACTN</name>
<evidence type="ECO:0000259" key="2">
    <source>
        <dbReference type="Pfam" id="PF04326"/>
    </source>
</evidence>
<accession>A0A9X3MQ97</accession>
<sequence>MDPTVLQSLEAVYAGDSADSHETERIDFKQENTRSRGDTEKLLVEATLCFANSSGGSIVVGVRNKPGGPDAFVGTTLDAVLLKQRIFEQTVPHLAVDVEAIDFHGTRLLVIRVPESPEIHADTQGRAPRRINTDCINMSPAEQLRHREDRRGIDWSAVASERPTPDVSRRALDVARELLSRHPSQERQALSRREDPELLTELGVLRQDGRLSRAGEILFCETADGSARLVYMYRETPGGEPTELRRFSEPLIVAYERVMELVEARRRLTPVTLPQGQQLPIEDFPNLAVREALTNAVVHRDYHTGAPVTISHSPQLFEISSPGPLVAGVTPANILTHDSKPRNALLTKAARVLGLAEEVGAGIDRMYREMIFAGNDLPGIDSDLERVLVTLTGGAANTRIPFYVSQLPSEERTDVDTLLVLYTLCHRQAISATDIAPLLQKRPESAQVTLKRLADDPVAMVEPSRGTARRRFPKYRLREHALQALGTAVRYNRRSIDQTDRRVIAHIDEYGKITNKTVRNYFDVDVGRARDILGDLVKRELLVKTSDATRGPSVTYGPGPKFPAKAGRGRQGSRSGSSPATDGIDDDDTLF</sequence>
<evidence type="ECO:0000256" key="1">
    <source>
        <dbReference type="SAM" id="MobiDB-lite"/>
    </source>
</evidence>
<dbReference type="RefSeq" id="WP_270037949.1">
    <property type="nucleotide sequence ID" value="NZ_JAPDOD010000002.1"/>
</dbReference>
<organism evidence="3 4">
    <name type="scientific">Solirubrobacter ginsenosidimutans</name>
    <dbReference type="NCBI Taxonomy" id="490573"/>
    <lineage>
        <taxon>Bacteria</taxon>
        <taxon>Bacillati</taxon>
        <taxon>Actinomycetota</taxon>
        <taxon>Thermoleophilia</taxon>
        <taxon>Solirubrobacterales</taxon>
        <taxon>Solirubrobacteraceae</taxon>
        <taxon>Solirubrobacter</taxon>
    </lineage>
</organism>
<comment type="caution">
    <text evidence="3">The sequence shown here is derived from an EMBL/GenBank/DDBJ whole genome shotgun (WGS) entry which is preliminary data.</text>
</comment>
<dbReference type="AlphaFoldDB" id="A0A9X3MQ97"/>
<feature type="domain" description="Schlafen AlbA-2" evidence="2">
    <location>
        <begin position="22"/>
        <end position="138"/>
    </location>
</feature>
<dbReference type="PANTHER" id="PTHR30595">
    <property type="entry name" value="GLPR-RELATED TRANSCRIPTIONAL REPRESSOR"/>
    <property type="match status" value="1"/>
</dbReference>
<dbReference type="InterPro" id="IPR007421">
    <property type="entry name" value="Schlafen_AlbA_2_dom"/>
</dbReference>
<keyword evidence="4" id="KW-1185">Reference proteome</keyword>